<dbReference type="PANTHER" id="PTHR10663">
    <property type="entry name" value="GUANYL-NUCLEOTIDE EXCHANGE FACTOR"/>
    <property type="match status" value="1"/>
</dbReference>
<dbReference type="CDD" id="cd00171">
    <property type="entry name" value="Sec7"/>
    <property type="match status" value="1"/>
</dbReference>
<dbReference type="GO" id="GO:0016197">
    <property type="term" value="P:endosomal transport"/>
    <property type="evidence" value="ECO:0007669"/>
    <property type="project" value="UniProtKB-ARBA"/>
</dbReference>
<sequence>MAVSGLYVVQGEANAMVALLKKAHRNWSHHQQQIHLGHSLLDETDPLLRNFADLRDVFNSVNDLSDMNPGTFLSPFLDVIRSDQTNGPVTTRALSSVAKFLSYGLIDSSSIKASNAVENIADSVTHAKFIGSADSGNDEVVLLKILQVLRTLMLTSVGQLLSNESVCEMMQSCFRISFEPALSELLREVAEATLSDMAQLLFTRLPTFQEDIRHPYIRRLVKRAGHSTGKRKRRKIYFNDIVRNEKGEKDSTENDFPAPRESKKEDIELIREENSRESVESVDVLNSIEVLPILQSMDRELYNNELQTTVIDGAETTGIESHQHLAKQPEPVECFGVSGLSSEPFEAVRRDSDDGVLPDSDDSSTSSEKENNEKGRVVRKRIKSPEEMVKPLSDFEKENSVLSDQKSEQFADAITPNSTAHIPYGIPCVRELLRFLIALINPSDRANTESMILMALNLLTVALEAGADHVRSFSLLMPLVKDELCRALLQLLDTEKLPVFAATNRVCFLLFEGLRSDLKFQLEMYFLKLQSIITSDQTRISYEQKEMALESIVQLWRVAGLVTEIYLNYDCDLYCSNLFENLTKLLLENAFPVMGLRSINLLSLDGLLTVIDTIDNNCVYRQAGNVHQKAAISTSVPAHLHLPAVSGYAFGRRNAIDETLSVATAEKTALFETFLPSTALHANRMAPSSAFPSIIEVIERKKKKRIITEATELFNQDPKKGIEFLKEKRILKSPLDPVDVVAWLKENPHLDKKRIADYICSRKNAAVLDAFVRSFPFENTRLDGALRMFLETFRLPGEAAEISMVMQHFADHWYIANGEPFNHVDAAFTLAYAVIMLNTDQHNPQVRRNQRPMQAECFKRNLSGTNGGQDFDPEMLDEMYNAIRNEEIVMPAEQVGIVKENYLWKVLLRRGETKEGEFIHVPAGWNDHDLFSIIWGPASAALSFVFDKSGREIILQKVLNGYRKCASIAAHYGMSDVFDNLIIHLCKFSTLMSTHEGKVVQKCHFGLEKELVQGLKEKETGILGNPERNLEIRQNGVLAENSNQSAEQIAVAFGENTKAQMATKAMFQLVHAHGDILREGWKNVLESILRLFYARLLPTAITEVEDFVNSKGWVSIQRTPPPKLSTSRNESGLLSWLGLGSNYDSKESTPTADQQKLVRIAREVVAECHPEQLIVDGKYLTSSALSELISTIIQTSTNVAHPEMDKGESLTKKLKEQEEDALVLYLEMMVNIALENKDRLFQIWAPIKQHFQWLMSNFGRNPLVVERAVVGLLRIANRNLYHLKDDIADEVLQSLGILLVCLYACSRLPHVLEVANQNLPPPAMFMFSRQIAYGLHELLRTNAANVHRREHWAVLFGLMEAAGAGVYPEDSSTQPDSALYQRKSQIMNRQVHSDTEPSLNRSRADNADETIYVERGYTSDAVQGSVSSFSTLSGPIDSAPSLLREASTEWIHVDHKDAAFAEQQQQLQLRLSGKQHLYSSVFDRGTVVLRTNLIRHDPLAFLKVGETLAFLARDAAHITPDNFDSCIECLRSCTEASLDGGRYAAGPLSGDAQSLLRSVLKDEKSKCSAKQDRMNHRHMSLKDQGEEELSSQAQPERLSAGYQQAAFQILDLCHTLHVKSAAIYRSWADGGAEIDASLPSLWNHCWRPLLQCMARLCCDCRRQVRTQALNFLVRAFLIPEMQVMKGRQWEECFGEVLFPLLQKLLENLSPMDPIGMEETRVRVMQLISKILLNHLTPLSLLPSFRSLWLRLLDYMDQYLHADRSDLLSEAIPESLKNMILVMDNTEMFNTIPDLYDMTVTRIGAFLPGLLAEVMPGPPRRLDLSVIRDETSKFHPQNKSPEIINFESGEAASILPQQFNIDRQVVIAPPIDLTTQSYSSNSDQVEPDDTVHNSGNSRCINLSAIALDIPIPELEEVIVHSGSTSPRALSHFVASETTGQLLTPPANAVPGICSAGGTACEQLSTHQFSSAQTTQIYNPNYRCSTEGLANMNDETQFATSSSETFRVAPPHLLYTQQQLQQLQFIGSQSSQISSQLTSVPIPTMMTVGGPLVPSPNSAFSPPVCPSLRSVVEVSSRLTEPALKEERNVVENSIG</sequence>
<evidence type="ECO:0000256" key="3">
    <source>
        <dbReference type="ARBA" id="ARBA00022448"/>
    </source>
</evidence>
<dbReference type="Proteomes" id="UP000277928">
    <property type="component" value="Unassembled WGS sequence"/>
</dbReference>
<dbReference type="InterPro" id="IPR056604">
    <property type="entry name" value="GBF1-like_TPR"/>
</dbReference>
<dbReference type="InterPro" id="IPR000904">
    <property type="entry name" value="Sec7_dom"/>
</dbReference>
<keyword evidence="8" id="KW-1185">Reference proteome</keyword>
<evidence type="ECO:0000256" key="4">
    <source>
        <dbReference type="ARBA" id="ARBA00023034"/>
    </source>
</evidence>
<dbReference type="Pfam" id="PF23325">
    <property type="entry name" value="TPR_28"/>
    <property type="match status" value="1"/>
</dbReference>
<protein>
    <recommendedName>
        <fullName evidence="6">SEC7 domain-containing protein</fullName>
    </recommendedName>
</protein>
<feature type="domain" description="SEC7" evidence="6">
    <location>
        <begin position="696"/>
        <end position="886"/>
    </location>
</feature>
<keyword evidence="4" id="KW-0333">Golgi apparatus</keyword>
<evidence type="ECO:0000313" key="8">
    <source>
        <dbReference type="Proteomes" id="UP000277928"/>
    </source>
</evidence>
<dbReference type="PROSITE" id="PS50190">
    <property type="entry name" value="SEC7"/>
    <property type="match status" value="1"/>
</dbReference>
<comment type="subcellular location">
    <subcellularLocation>
        <location evidence="2">Endoplasmic reticulum-Golgi intermediate compartment</location>
    </subcellularLocation>
    <subcellularLocation>
        <location evidence="1">Golgi apparatus</location>
        <location evidence="1">cis-Golgi network</location>
    </subcellularLocation>
</comment>
<dbReference type="FunFam" id="1.10.1000.11:FF:000007">
    <property type="entry name" value="Golgi-specific brefeldin A-resistance guanine nucleotide exchange factor 1"/>
    <property type="match status" value="1"/>
</dbReference>
<feature type="region of interest" description="Disordered" evidence="5">
    <location>
        <begin position="347"/>
        <end position="378"/>
    </location>
</feature>
<dbReference type="OMA" id="CRDIRHH"/>
<evidence type="ECO:0000313" key="7">
    <source>
        <dbReference type="EMBL" id="VDK72815.1"/>
    </source>
</evidence>
<name>A0A3P6SY02_LITSI</name>
<dbReference type="SMART" id="SM00222">
    <property type="entry name" value="Sec7"/>
    <property type="match status" value="1"/>
</dbReference>
<dbReference type="Pfam" id="PF01369">
    <property type="entry name" value="Sec7"/>
    <property type="match status" value="1"/>
</dbReference>
<reference evidence="7 8" key="1">
    <citation type="submission" date="2018-08" db="EMBL/GenBank/DDBJ databases">
        <authorList>
            <person name="Laetsch R D."/>
            <person name="Stevens L."/>
            <person name="Kumar S."/>
            <person name="Blaxter L. M."/>
        </authorList>
    </citation>
    <scope>NUCLEOTIDE SEQUENCE [LARGE SCALE GENOMIC DNA]</scope>
</reference>
<feature type="compositionally biased region" description="Basic and acidic residues" evidence="5">
    <location>
        <begin position="367"/>
        <end position="376"/>
    </location>
</feature>
<dbReference type="Gene3D" id="1.10.1000.11">
    <property type="entry name" value="Arf Nucleotide-binding Site Opener,domain 2"/>
    <property type="match status" value="1"/>
</dbReference>
<feature type="compositionally biased region" description="Basic and acidic residues" evidence="5">
    <location>
        <begin position="1571"/>
        <end position="1584"/>
    </location>
</feature>
<dbReference type="PANTHER" id="PTHR10663:SF388">
    <property type="entry name" value="GOLGI-SPECIFIC BREFELDIN A-RESISTANCE GUANINE NUCLEOTIDE EXCHANGE FACTOR 1"/>
    <property type="match status" value="1"/>
</dbReference>
<evidence type="ECO:0000256" key="5">
    <source>
        <dbReference type="SAM" id="MobiDB-lite"/>
    </source>
</evidence>
<dbReference type="Pfam" id="PF12783">
    <property type="entry name" value="Sec7-like_HUS"/>
    <property type="match status" value="1"/>
</dbReference>
<feature type="region of interest" description="Disordered" evidence="5">
    <location>
        <begin position="1571"/>
        <end position="1590"/>
    </location>
</feature>
<proteinExistence type="predicted"/>
<gene>
    <name evidence="7" type="ORF">NLS_LOCUS1902</name>
</gene>
<evidence type="ECO:0000256" key="1">
    <source>
        <dbReference type="ARBA" id="ARBA00004222"/>
    </source>
</evidence>
<evidence type="ECO:0000256" key="2">
    <source>
        <dbReference type="ARBA" id="ARBA00004399"/>
    </source>
</evidence>
<dbReference type="SUPFAM" id="SSF48371">
    <property type="entry name" value="ARM repeat"/>
    <property type="match status" value="1"/>
</dbReference>
<dbReference type="GO" id="GO:0032012">
    <property type="term" value="P:regulation of ARF protein signal transduction"/>
    <property type="evidence" value="ECO:0007669"/>
    <property type="project" value="InterPro"/>
</dbReference>
<organism evidence="7 8">
    <name type="scientific">Litomosoides sigmodontis</name>
    <name type="common">Filarial nematode worm</name>
    <dbReference type="NCBI Taxonomy" id="42156"/>
    <lineage>
        <taxon>Eukaryota</taxon>
        <taxon>Metazoa</taxon>
        <taxon>Ecdysozoa</taxon>
        <taxon>Nematoda</taxon>
        <taxon>Chromadorea</taxon>
        <taxon>Rhabditida</taxon>
        <taxon>Spirurina</taxon>
        <taxon>Spiruromorpha</taxon>
        <taxon>Filarioidea</taxon>
        <taxon>Onchocercidae</taxon>
        <taxon>Litomosoides</taxon>
    </lineage>
</organism>
<dbReference type="InterPro" id="IPR035999">
    <property type="entry name" value="Sec7_dom_sf"/>
</dbReference>
<dbReference type="GO" id="GO:0010256">
    <property type="term" value="P:endomembrane system organization"/>
    <property type="evidence" value="ECO:0007669"/>
    <property type="project" value="UniProtKB-ARBA"/>
</dbReference>
<evidence type="ECO:0000259" key="6">
    <source>
        <dbReference type="PROSITE" id="PS50190"/>
    </source>
</evidence>
<dbReference type="GO" id="GO:0005794">
    <property type="term" value="C:Golgi apparatus"/>
    <property type="evidence" value="ECO:0007669"/>
    <property type="project" value="UniProtKB-SubCell"/>
</dbReference>
<keyword evidence="3" id="KW-0813">Transport</keyword>
<dbReference type="InterPro" id="IPR016024">
    <property type="entry name" value="ARM-type_fold"/>
</dbReference>
<dbReference type="EMBL" id="UYRX01000078">
    <property type="protein sequence ID" value="VDK72815.1"/>
    <property type="molecule type" value="Genomic_DNA"/>
</dbReference>
<dbReference type="InterPro" id="IPR023394">
    <property type="entry name" value="Sec7_C_sf"/>
</dbReference>
<dbReference type="SUPFAM" id="SSF48425">
    <property type="entry name" value="Sec7 domain"/>
    <property type="match status" value="1"/>
</dbReference>
<dbReference type="GO" id="GO:0005793">
    <property type="term" value="C:endoplasmic reticulum-Golgi intermediate compartment"/>
    <property type="evidence" value="ECO:0007669"/>
    <property type="project" value="UniProtKB-SubCell"/>
</dbReference>
<dbReference type="STRING" id="42156.A0A3P6SY02"/>
<accession>A0A3P6SY02</accession>
<dbReference type="InterPro" id="IPR032691">
    <property type="entry name" value="Mon2/Sec7/BIG1-like_HUS"/>
</dbReference>
<dbReference type="OrthoDB" id="10258608at2759"/>
<dbReference type="GO" id="GO:0005085">
    <property type="term" value="F:guanyl-nucleotide exchange factor activity"/>
    <property type="evidence" value="ECO:0007669"/>
    <property type="project" value="InterPro"/>
</dbReference>
<dbReference type="Gene3D" id="1.10.220.20">
    <property type="match status" value="1"/>
</dbReference>